<evidence type="ECO:0000259" key="1">
    <source>
        <dbReference type="Pfam" id="PF13556"/>
    </source>
</evidence>
<evidence type="ECO:0000313" key="3">
    <source>
        <dbReference type="Proteomes" id="UP000824169"/>
    </source>
</evidence>
<dbReference type="PANTHER" id="PTHR33744:SF15">
    <property type="entry name" value="CARBOHYDRATE DIACID REGULATOR"/>
    <property type="match status" value="1"/>
</dbReference>
<gene>
    <name evidence="2" type="ORF">IAB71_10095</name>
</gene>
<dbReference type="Proteomes" id="UP000824169">
    <property type="component" value="Unassembled WGS sequence"/>
</dbReference>
<dbReference type="PANTHER" id="PTHR33744">
    <property type="entry name" value="CARBOHYDRATE DIACID REGULATOR"/>
    <property type="match status" value="1"/>
</dbReference>
<comment type="caution">
    <text evidence="2">The sequence shown here is derived from an EMBL/GenBank/DDBJ whole genome shotgun (WGS) entry which is preliminary data.</text>
</comment>
<proteinExistence type="predicted"/>
<protein>
    <submittedName>
        <fullName evidence="2">Helix-turn-helix domain-containing protein</fullName>
    </submittedName>
</protein>
<accession>A0A9D1P5V0</accession>
<dbReference type="InterPro" id="IPR051448">
    <property type="entry name" value="CdaR-like_regulators"/>
</dbReference>
<reference evidence="2" key="1">
    <citation type="submission" date="2020-10" db="EMBL/GenBank/DDBJ databases">
        <authorList>
            <person name="Gilroy R."/>
        </authorList>
    </citation>
    <scope>NUCLEOTIDE SEQUENCE</scope>
    <source>
        <strain evidence="2">CHK188-20938</strain>
    </source>
</reference>
<sequence length="519" mass="60721">MNLNVYILADYLSLEIHHVITTLSLTECSIQYIDFYAGSFQNQNSIIIIDKKYLSEVLKKEGLYICAASYTGQEMSDKCSVIFVDERYTAMDIFRALTDVFEKFRKLEEQLYQLAAEQADYHAFGNIMLPLFNNPIATYTAAHRNLFFCEDNPKDFYREYLGVKEYSYLEDQDIQEMKLDSDFIATIQTVTPSIFPASMWGYRILYYNIRLSNLYVARSMIYEVERPLKKSDWALLEFWSHFLTYKIRIDPSLEGPSHPPKFDDILSGLLRKDPLERELCENVLSKYGWSIYDRYICICIEQSKYDQQANTSLSICVNLEIQIRGSAAVVADNNILLIVNIGEKSFQDTLIRETLSSFLRDNILKAGISQEFSNLFHLSDYYEQTKMALQAGKTIDPMYWIYYYDNYILASCINEFTGRYSLRSLCPEGIAELIEYDKKNGRTFTYTLQTYLKNNSSLAKTARCLFIQRNALLYRLRRIQEITKLKLDNEDTRLLIQLFFKGCEKEKIDFLNLTAEQQK</sequence>
<dbReference type="EMBL" id="DVOO01000030">
    <property type="protein sequence ID" value="HIV26108.1"/>
    <property type="molecule type" value="Genomic_DNA"/>
</dbReference>
<name>A0A9D1P5V0_9FIRM</name>
<dbReference type="InterPro" id="IPR025736">
    <property type="entry name" value="PucR_C-HTH_dom"/>
</dbReference>
<dbReference type="Pfam" id="PF13556">
    <property type="entry name" value="HTH_30"/>
    <property type="match status" value="1"/>
</dbReference>
<dbReference type="Gene3D" id="1.10.10.2840">
    <property type="entry name" value="PucR C-terminal helix-turn-helix domain"/>
    <property type="match status" value="1"/>
</dbReference>
<organism evidence="2 3">
    <name type="scientific">Candidatus Scatomonas pullistercoris</name>
    <dbReference type="NCBI Taxonomy" id="2840920"/>
    <lineage>
        <taxon>Bacteria</taxon>
        <taxon>Bacillati</taxon>
        <taxon>Bacillota</taxon>
        <taxon>Clostridia</taxon>
        <taxon>Lachnospirales</taxon>
        <taxon>Lachnospiraceae</taxon>
        <taxon>Lachnospiraceae incertae sedis</taxon>
        <taxon>Candidatus Scatomonas</taxon>
    </lineage>
</organism>
<feature type="domain" description="PucR C-terminal helix-turn-helix" evidence="1">
    <location>
        <begin position="447"/>
        <end position="498"/>
    </location>
</feature>
<reference evidence="2" key="2">
    <citation type="journal article" date="2021" name="PeerJ">
        <title>Extensive microbial diversity within the chicken gut microbiome revealed by metagenomics and culture.</title>
        <authorList>
            <person name="Gilroy R."/>
            <person name="Ravi A."/>
            <person name="Getino M."/>
            <person name="Pursley I."/>
            <person name="Horton D.L."/>
            <person name="Alikhan N.F."/>
            <person name="Baker D."/>
            <person name="Gharbi K."/>
            <person name="Hall N."/>
            <person name="Watson M."/>
            <person name="Adriaenssens E.M."/>
            <person name="Foster-Nyarko E."/>
            <person name="Jarju S."/>
            <person name="Secka A."/>
            <person name="Antonio M."/>
            <person name="Oren A."/>
            <person name="Chaudhuri R.R."/>
            <person name="La Ragione R."/>
            <person name="Hildebrand F."/>
            <person name="Pallen M.J."/>
        </authorList>
    </citation>
    <scope>NUCLEOTIDE SEQUENCE</scope>
    <source>
        <strain evidence="2">CHK188-20938</strain>
    </source>
</reference>
<dbReference type="AlphaFoldDB" id="A0A9D1P5V0"/>
<evidence type="ECO:0000313" key="2">
    <source>
        <dbReference type="EMBL" id="HIV26108.1"/>
    </source>
</evidence>
<dbReference type="InterPro" id="IPR042070">
    <property type="entry name" value="PucR_C-HTH_sf"/>
</dbReference>